<proteinExistence type="predicted"/>
<accession>A0A388L2W2</accession>
<dbReference type="Proteomes" id="UP000265515">
    <property type="component" value="Unassembled WGS sequence"/>
</dbReference>
<gene>
    <name evidence="2" type="ORF">CBR_g22842</name>
</gene>
<evidence type="ECO:0000313" key="3">
    <source>
        <dbReference type="Proteomes" id="UP000265515"/>
    </source>
</evidence>
<keyword evidence="3" id="KW-1185">Reference proteome</keyword>
<sequence>MEKSNVSSNMAVETIACTTEDLYEDISNVIARDGAHKQCVRSPGTGVTDNDTNQEKTLQMESEEMLAFICVAANEDADNGEGTGNEDTSMCTVISDCITKTERGTQFLYDINWEPDKVQPGLNGGKHCLAFKSGETWVPYPPPKLATWSYIMAAIIFDRLTRLNDGVALPHLIKCTHVLWEALIENGGLRLNDLFYDREDCSQQWVVSDSTRVWDGVCNDNDARRDAWWGWVPSTIPCEYGEIKMLVRDLNGNCWSTVYIDGEFSSHYLEYEMAESFDVAAGEPLIPLQNPVFSPIVEGKVFLGEDNICLRQGGGVGADPCSDFPDNCLSVIRRRHGRSTLLGWVPVVCPMRYASGADLSMEFREPLGVPFFVTYSDGLLRHIEYMVAEDMKGNDYNAGSKEPQFEETGQPACEANQPPEDAPGGCDVDGPTAHSGAGRAVVEKSAPVTGTVCTDGSRRTGQGTKQKATTKRDNGGTTTVAGKGGWGSNGWWKRERKGEGAGGGSNGW</sequence>
<dbReference type="AlphaFoldDB" id="A0A388L2W2"/>
<evidence type="ECO:0000313" key="2">
    <source>
        <dbReference type="EMBL" id="GBG76626.1"/>
    </source>
</evidence>
<feature type="region of interest" description="Disordered" evidence="1">
    <location>
        <begin position="397"/>
        <end position="423"/>
    </location>
</feature>
<dbReference type="EMBL" id="BFEA01000249">
    <property type="protein sequence ID" value="GBG76626.1"/>
    <property type="molecule type" value="Genomic_DNA"/>
</dbReference>
<reference evidence="2 3" key="1">
    <citation type="journal article" date="2018" name="Cell">
        <title>The Chara Genome: Secondary Complexity and Implications for Plant Terrestrialization.</title>
        <authorList>
            <person name="Nishiyama T."/>
            <person name="Sakayama H."/>
            <person name="Vries J.D."/>
            <person name="Buschmann H."/>
            <person name="Saint-Marcoux D."/>
            <person name="Ullrich K.K."/>
            <person name="Haas F.B."/>
            <person name="Vanderstraeten L."/>
            <person name="Becker D."/>
            <person name="Lang D."/>
            <person name="Vosolsobe S."/>
            <person name="Rombauts S."/>
            <person name="Wilhelmsson P.K.I."/>
            <person name="Janitza P."/>
            <person name="Kern R."/>
            <person name="Heyl A."/>
            <person name="Rumpler F."/>
            <person name="Villalobos L.I.A.C."/>
            <person name="Clay J.M."/>
            <person name="Skokan R."/>
            <person name="Toyoda A."/>
            <person name="Suzuki Y."/>
            <person name="Kagoshima H."/>
            <person name="Schijlen E."/>
            <person name="Tajeshwar N."/>
            <person name="Catarino B."/>
            <person name="Hetherington A.J."/>
            <person name="Saltykova A."/>
            <person name="Bonnot C."/>
            <person name="Breuninger H."/>
            <person name="Symeonidi A."/>
            <person name="Radhakrishnan G.V."/>
            <person name="Van Nieuwerburgh F."/>
            <person name="Deforce D."/>
            <person name="Chang C."/>
            <person name="Karol K.G."/>
            <person name="Hedrich R."/>
            <person name="Ulvskov P."/>
            <person name="Glockner G."/>
            <person name="Delwiche C.F."/>
            <person name="Petrasek J."/>
            <person name="Van de Peer Y."/>
            <person name="Friml J."/>
            <person name="Beilby M."/>
            <person name="Dolan L."/>
            <person name="Kohara Y."/>
            <person name="Sugano S."/>
            <person name="Fujiyama A."/>
            <person name="Delaux P.-M."/>
            <person name="Quint M."/>
            <person name="TheiBen G."/>
            <person name="Hagemann M."/>
            <person name="Harholt J."/>
            <person name="Dunand C."/>
            <person name="Zachgo S."/>
            <person name="Langdale J."/>
            <person name="Maumus F."/>
            <person name="Straeten D.V.D."/>
            <person name="Gould S.B."/>
            <person name="Rensing S.A."/>
        </authorList>
    </citation>
    <scope>NUCLEOTIDE SEQUENCE [LARGE SCALE GENOMIC DNA]</scope>
    <source>
        <strain evidence="2 3">S276</strain>
    </source>
</reference>
<comment type="caution">
    <text evidence="2">The sequence shown here is derived from an EMBL/GenBank/DDBJ whole genome shotgun (WGS) entry which is preliminary data.</text>
</comment>
<evidence type="ECO:0000256" key="1">
    <source>
        <dbReference type="SAM" id="MobiDB-lite"/>
    </source>
</evidence>
<name>A0A388L2W2_CHABU</name>
<dbReference type="Gramene" id="GBG76626">
    <property type="protein sequence ID" value="GBG76626"/>
    <property type="gene ID" value="CBR_g22842"/>
</dbReference>
<organism evidence="2 3">
    <name type="scientific">Chara braunii</name>
    <name type="common">Braun's stonewort</name>
    <dbReference type="NCBI Taxonomy" id="69332"/>
    <lineage>
        <taxon>Eukaryota</taxon>
        <taxon>Viridiplantae</taxon>
        <taxon>Streptophyta</taxon>
        <taxon>Charophyceae</taxon>
        <taxon>Charales</taxon>
        <taxon>Characeae</taxon>
        <taxon>Chara</taxon>
    </lineage>
</organism>
<feature type="region of interest" description="Disordered" evidence="1">
    <location>
        <begin position="450"/>
        <end position="508"/>
    </location>
</feature>
<protein>
    <submittedName>
        <fullName evidence="2">Uncharacterized protein</fullName>
    </submittedName>
</protein>